<keyword evidence="1" id="KW-0175">Coiled coil</keyword>
<accession>A0A5C3P367</accession>
<dbReference type="EMBL" id="ML211453">
    <property type="protein sequence ID" value="TFK82750.1"/>
    <property type="molecule type" value="Genomic_DNA"/>
</dbReference>
<dbReference type="AlphaFoldDB" id="A0A5C3P367"/>
<feature type="non-terminal residue" evidence="3">
    <location>
        <position position="136"/>
    </location>
</feature>
<evidence type="ECO:0000313" key="4">
    <source>
        <dbReference type="Proteomes" id="UP000308197"/>
    </source>
</evidence>
<feature type="coiled-coil region" evidence="1">
    <location>
        <begin position="76"/>
        <end position="106"/>
    </location>
</feature>
<keyword evidence="4" id="KW-1185">Reference proteome</keyword>
<feature type="compositionally biased region" description="Basic and acidic residues" evidence="2">
    <location>
        <begin position="112"/>
        <end position="130"/>
    </location>
</feature>
<feature type="non-terminal residue" evidence="3">
    <location>
        <position position="1"/>
    </location>
</feature>
<sequence length="136" mass="16110">TAYERELQAALQESQAREHRQKTMVFDMQATVVLQGLYVDRVHEANQTQSEQAVKKKKLRLNADGLPKLLDGAEFFARVEEHTQKLEQDKEAKERKRDERTRLQKAVGAWTEEERARKGRNEVRREEYREQVTAWE</sequence>
<protein>
    <submittedName>
        <fullName evidence="3">Uncharacterized protein</fullName>
    </submittedName>
</protein>
<feature type="region of interest" description="Disordered" evidence="2">
    <location>
        <begin position="108"/>
        <end position="136"/>
    </location>
</feature>
<proteinExistence type="predicted"/>
<dbReference type="InParanoid" id="A0A5C3P367"/>
<evidence type="ECO:0000256" key="1">
    <source>
        <dbReference type="SAM" id="Coils"/>
    </source>
</evidence>
<reference evidence="3 4" key="1">
    <citation type="journal article" date="2019" name="Nat. Ecol. Evol.">
        <title>Megaphylogeny resolves global patterns of mushroom evolution.</title>
        <authorList>
            <person name="Varga T."/>
            <person name="Krizsan K."/>
            <person name="Foldi C."/>
            <person name="Dima B."/>
            <person name="Sanchez-Garcia M."/>
            <person name="Sanchez-Ramirez S."/>
            <person name="Szollosi G.J."/>
            <person name="Szarkandi J.G."/>
            <person name="Papp V."/>
            <person name="Albert L."/>
            <person name="Andreopoulos W."/>
            <person name="Angelini C."/>
            <person name="Antonin V."/>
            <person name="Barry K.W."/>
            <person name="Bougher N.L."/>
            <person name="Buchanan P."/>
            <person name="Buyck B."/>
            <person name="Bense V."/>
            <person name="Catcheside P."/>
            <person name="Chovatia M."/>
            <person name="Cooper J."/>
            <person name="Damon W."/>
            <person name="Desjardin D."/>
            <person name="Finy P."/>
            <person name="Geml J."/>
            <person name="Haridas S."/>
            <person name="Hughes K."/>
            <person name="Justo A."/>
            <person name="Karasinski D."/>
            <person name="Kautmanova I."/>
            <person name="Kiss B."/>
            <person name="Kocsube S."/>
            <person name="Kotiranta H."/>
            <person name="LaButti K.M."/>
            <person name="Lechner B.E."/>
            <person name="Liimatainen K."/>
            <person name="Lipzen A."/>
            <person name="Lukacs Z."/>
            <person name="Mihaltcheva S."/>
            <person name="Morgado L.N."/>
            <person name="Niskanen T."/>
            <person name="Noordeloos M.E."/>
            <person name="Ohm R.A."/>
            <person name="Ortiz-Santana B."/>
            <person name="Ovrebo C."/>
            <person name="Racz N."/>
            <person name="Riley R."/>
            <person name="Savchenko A."/>
            <person name="Shiryaev A."/>
            <person name="Soop K."/>
            <person name="Spirin V."/>
            <person name="Szebenyi C."/>
            <person name="Tomsovsky M."/>
            <person name="Tulloss R.E."/>
            <person name="Uehling J."/>
            <person name="Grigoriev I.V."/>
            <person name="Vagvolgyi C."/>
            <person name="Papp T."/>
            <person name="Martin F.M."/>
            <person name="Miettinen O."/>
            <person name="Hibbett D.S."/>
            <person name="Nagy L.G."/>
        </authorList>
    </citation>
    <scope>NUCLEOTIDE SEQUENCE [LARGE SCALE GENOMIC DNA]</scope>
    <source>
        <strain evidence="3 4">HHB13444</strain>
    </source>
</reference>
<organism evidence="3 4">
    <name type="scientific">Polyporus arcularius HHB13444</name>
    <dbReference type="NCBI Taxonomy" id="1314778"/>
    <lineage>
        <taxon>Eukaryota</taxon>
        <taxon>Fungi</taxon>
        <taxon>Dikarya</taxon>
        <taxon>Basidiomycota</taxon>
        <taxon>Agaricomycotina</taxon>
        <taxon>Agaricomycetes</taxon>
        <taxon>Polyporales</taxon>
        <taxon>Polyporaceae</taxon>
        <taxon>Polyporus</taxon>
    </lineage>
</organism>
<gene>
    <name evidence="3" type="ORF">K466DRAFT_467854</name>
</gene>
<evidence type="ECO:0000256" key="2">
    <source>
        <dbReference type="SAM" id="MobiDB-lite"/>
    </source>
</evidence>
<name>A0A5C3P367_9APHY</name>
<evidence type="ECO:0000313" key="3">
    <source>
        <dbReference type="EMBL" id="TFK82750.1"/>
    </source>
</evidence>
<dbReference type="Proteomes" id="UP000308197">
    <property type="component" value="Unassembled WGS sequence"/>
</dbReference>